<reference evidence="3 4" key="1">
    <citation type="submission" date="2019-07" db="EMBL/GenBank/DDBJ databases">
        <title>R&amp;d 2014.</title>
        <authorList>
            <person name="Klenk H.-P."/>
        </authorList>
    </citation>
    <scope>NUCLEOTIDE SEQUENCE [LARGE SCALE GENOMIC DNA]</scope>
    <source>
        <strain evidence="3 4">DSM 43912</strain>
    </source>
</reference>
<feature type="transmembrane region" description="Helical" evidence="1">
    <location>
        <begin position="90"/>
        <end position="114"/>
    </location>
</feature>
<keyword evidence="1" id="KW-0812">Transmembrane</keyword>
<proteinExistence type="predicted"/>
<keyword evidence="4" id="KW-1185">Reference proteome</keyword>
<evidence type="ECO:0000259" key="2">
    <source>
        <dbReference type="Pfam" id="PF08044"/>
    </source>
</evidence>
<dbReference type="Proteomes" id="UP000319728">
    <property type="component" value="Unassembled WGS sequence"/>
</dbReference>
<gene>
    <name evidence="3" type="ORF">JD81_02387</name>
</gene>
<evidence type="ECO:0000313" key="3">
    <source>
        <dbReference type="EMBL" id="TWJ28881.1"/>
    </source>
</evidence>
<comment type="caution">
    <text evidence="3">The sequence shown here is derived from an EMBL/GenBank/DDBJ whole genome shotgun (WGS) entry which is preliminary data.</text>
</comment>
<keyword evidence="1" id="KW-0472">Membrane</keyword>
<evidence type="ECO:0000313" key="4">
    <source>
        <dbReference type="Proteomes" id="UP000319728"/>
    </source>
</evidence>
<dbReference type="AlphaFoldDB" id="A0A562WFN5"/>
<dbReference type="EMBL" id="VLLP01000001">
    <property type="protein sequence ID" value="TWJ28881.1"/>
    <property type="molecule type" value="Genomic_DNA"/>
</dbReference>
<name>A0A562WFN5_9ACTN</name>
<evidence type="ECO:0000256" key="1">
    <source>
        <dbReference type="SAM" id="Phobius"/>
    </source>
</evidence>
<feature type="domain" description="DUF1707" evidence="2">
    <location>
        <begin position="14"/>
        <end position="65"/>
    </location>
</feature>
<protein>
    <submittedName>
        <fullName evidence="3">Uncharacterized protein DUF1707</fullName>
    </submittedName>
</protein>
<feature type="transmembrane region" description="Helical" evidence="1">
    <location>
        <begin position="134"/>
        <end position="156"/>
    </location>
</feature>
<dbReference type="InterPro" id="IPR012551">
    <property type="entry name" value="DUF1707_SHOCT-like"/>
</dbReference>
<sequence>MARYGGASVNLRERVGTHQRTAVAELLASALAEGYLDLAEFDRRTIATHRAVTVGDLSAQVGDLPHQFRWSPTPPVVVPPPRPHGGTMAAVALALSVTSVPMAFCAGVGGLLAVPGAILGALSLRSNGSHGVGVAAVLLGLVGTVLSLGLLAVFVLT</sequence>
<keyword evidence="1" id="KW-1133">Transmembrane helix</keyword>
<organism evidence="3 4">
    <name type="scientific">Micromonospora sagamiensis</name>
    <dbReference type="NCBI Taxonomy" id="47875"/>
    <lineage>
        <taxon>Bacteria</taxon>
        <taxon>Bacillati</taxon>
        <taxon>Actinomycetota</taxon>
        <taxon>Actinomycetes</taxon>
        <taxon>Micromonosporales</taxon>
        <taxon>Micromonosporaceae</taxon>
        <taxon>Micromonospora</taxon>
    </lineage>
</organism>
<accession>A0A562WFN5</accession>
<dbReference type="Pfam" id="PF08044">
    <property type="entry name" value="DUF1707"/>
    <property type="match status" value="1"/>
</dbReference>